<accession>A0A9J6FRF0</accession>
<dbReference type="InterPro" id="IPR008974">
    <property type="entry name" value="TRAF-like"/>
</dbReference>
<dbReference type="EMBL" id="JABSTR010000003">
    <property type="protein sequence ID" value="KAH9365693.1"/>
    <property type="molecule type" value="Genomic_DNA"/>
</dbReference>
<sequence>MAPGGTHTVFGFDCALDWRPTVFVDGISSNRVCSACGLVPSRIAMLPCRHVLCQLCYDRCMANTAGKCCLDGEDILSDDVIWSTFSEHSILGRKIRCWNASIGCNVLGTAFEVLNHFNKECEHHVVLCPHCKHSISHKDIINHIQLGSCSQTAMTAQLTENDTSGVALVLDALSNLDTKVSCLQATFQEDLRQIADSVERSFEGVVQHPPVLELIHGLNDKLRENRQLSCLAIAEVAEAQAVVQRNISAMAVPLEQAKRLVAELEALPDNIFKAQKMEALALRDNIRRDIGARSTVTAAERKEIVDKLKALEGMMQQIISIKPASGDTWQRFLTEVISKLSLEQNALGNELNSANALEWKIEQWSEVKKRGTVVVHPCSPDYFYGYFILPGAKLMIDGAGFQTLKLSIQICKGKHDQALTWPIKKKLFLWFVHPTDTLIMESVYTDTALQDLKDYQRPSQAENGELWSKKGVQVKFLEDAGFVKDDKLTVRFEVLA</sequence>
<comment type="caution">
    <text evidence="5">The sequence shown here is derived from an EMBL/GenBank/DDBJ whole genome shotgun (WGS) entry which is preliminary data.</text>
</comment>
<evidence type="ECO:0000256" key="1">
    <source>
        <dbReference type="ARBA" id="ARBA00022723"/>
    </source>
</evidence>
<dbReference type="GO" id="GO:0005164">
    <property type="term" value="F:tumor necrosis factor receptor binding"/>
    <property type="evidence" value="ECO:0007669"/>
    <property type="project" value="TreeGrafter"/>
</dbReference>
<organism evidence="5 6">
    <name type="scientific">Haemaphysalis longicornis</name>
    <name type="common">Bush tick</name>
    <dbReference type="NCBI Taxonomy" id="44386"/>
    <lineage>
        <taxon>Eukaryota</taxon>
        <taxon>Metazoa</taxon>
        <taxon>Ecdysozoa</taxon>
        <taxon>Arthropoda</taxon>
        <taxon>Chelicerata</taxon>
        <taxon>Arachnida</taxon>
        <taxon>Acari</taxon>
        <taxon>Parasitiformes</taxon>
        <taxon>Ixodida</taxon>
        <taxon>Ixodoidea</taxon>
        <taxon>Ixodidae</taxon>
        <taxon>Haemaphysalinae</taxon>
        <taxon>Haemaphysalis</taxon>
    </lineage>
</organism>
<evidence type="ECO:0000259" key="4">
    <source>
        <dbReference type="Pfam" id="PF21355"/>
    </source>
</evidence>
<dbReference type="Pfam" id="PF21355">
    <property type="entry name" value="TRAF-mep_MATH"/>
    <property type="match status" value="1"/>
</dbReference>
<dbReference type="InterPro" id="IPR017907">
    <property type="entry name" value="Znf_RING_CS"/>
</dbReference>
<dbReference type="Gene3D" id="2.60.210.10">
    <property type="entry name" value="Apoptosis, Tumor Necrosis Factor Receptor Associated Protein 2, Chain A"/>
    <property type="match status" value="1"/>
</dbReference>
<evidence type="ECO:0000313" key="5">
    <source>
        <dbReference type="EMBL" id="KAH9365693.1"/>
    </source>
</evidence>
<keyword evidence="2" id="KW-0863">Zinc-finger</keyword>
<protein>
    <recommendedName>
        <fullName evidence="4">TRAF1-6 MATH domain-containing protein</fullName>
    </recommendedName>
</protein>
<name>A0A9J6FRF0_HAELO</name>
<dbReference type="VEuPathDB" id="VectorBase:HLOH_064998"/>
<dbReference type="PANTHER" id="PTHR10131">
    <property type="entry name" value="TNF RECEPTOR ASSOCIATED FACTOR"/>
    <property type="match status" value="1"/>
</dbReference>
<dbReference type="SUPFAM" id="SSF57850">
    <property type="entry name" value="RING/U-box"/>
    <property type="match status" value="1"/>
</dbReference>
<dbReference type="InterPro" id="IPR049342">
    <property type="entry name" value="TRAF1-6_MATH_dom"/>
</dbReference>
<evidence type="ECO:0000256" key="3">
    <source>
        <dbReference type="ARBA" id="ARBA00022833"/>
    </source>
</evidence>
<dbReference type="SUPFAM" id="SSF49599">
    <property type="entry name" value="TRAF domain-like"/>
    <property type="match status" value="2"/>
</dbReference>
<keyword evidence="3" id="KW-0862">Zinc</keyword>
<dbReference type="GO" id="GO:0008270">
    <property type="term" value="F:zinc ion binding"/>
    <property type="evidence" value="ECO:0007669"/>
    <property type="project" value="UniProtKB-KW"/>
</dbReference>
<dbReference type="InterPro" id="IPR013083">
    <property type="entry name" value="Znf_RING/FYVE/PHD"/>
</dbReference>
<dbReference type="Gene3D" id="3.30.40.10">
    <property type="entry name" value="Zinc/RING finger domain, C3HC4 (zinc finger)"/>
    <property type="match status" value="1"/>
</dbReference>
<gene>
    <name evidence="5" type="ORF">HPB48_000495</name>
</gene>
<dbReference type="PANTHER" id="PTHR10131:SF138">
    <property type="entry name" value="RE66324P"/>
    <property type="match status" value="1"/>
</dbReference>
<keyword evidence="1" id="KW-0479">Metal-binding</keyword>
<dbReference type="OrthoDB" id="6511748at2759"/>
<feature type="domain" description="TRAF1-6 MATH" evidence="4">
    <location>
        <begin position="384"/>
        <end position="491"/>
    </location>
</feature>
<proteinExistence type="predicted"/>
<keyword evidence="6" id="KW-1185">Reference proteome</keyword>
<reference evidence="5 6" key="1">
    <citation type="journal article" date="2020" name="Cell">
        <title>Large-Scale Comparative Analyses of Tick Genomes Elucidate Their Genetic Diversity and Vector Capacities.</title>
        <authorList>
            <consortium name="Tick Genome and Microbiome Consortium (TIGMIC)"/>
            <person name="Jia N."/>
            <person name="Wang J."/>
            <person name="Shi W."/>
            <person name="Du L."/>
            <person name="Sun Y."/>
            <person name="Zhan W."/>
            <person name="Jiang J.F."/>
            <person name="Wang Q."/>
            <person name="Zhang B."/>
            <person name="Ji P."/>
            <person name="Bell-Sakyi L."/>
            <person name="Cui X.M."/>
            <person name="Yuan T.T."/>
            <person name="Jiang B.G."/>
            <person name="Yang W.F."/>
            <person name="Lam T.T."/>
            <person name="Chang Q.C."/>
            <person name="Ding S.J."/>
            <person name="Wang X.J."/>
            <person name="Zhu J.G."/>
            <person name="Ruan X.D."/>
            <person name="Zhao L."/>
            <person name="Wei J.T."/>
            <person name="Ye R.Z."/>
            <person name="Que T.C."/>
            <person name="Du C.H."/>
            <person name="Zhou Y.H."/>
            <person name="Cheng J.X."/>
            <person name="Dai P.F."/>
            <person name="Guo W.B."/>
            <person name="Han X.H."/>
            <person name="Huang E.J."/>
            <person name="Li L.F."/>
            <person name="Wei W."/>
            <person name="Gao Y.C."/>
            <person name="Liu J.Z."/>
            <person name="Shao H.Z."/>
            <person name="Wang X."/>
            <person name="Wang C.C."/>
            <person name="Yang T.C."/>
            <person name="Huo Q.B."/>
            <person name="Li W."/>
            <person name="Chen H.Y."/>
            <person name="Chen S.E."/>
            <person name="Zhou L.G."/>
            <person name="Ni X.B."/>
            <person name="Tian J.H."/>
            <person name="Sheng Y."/>
            <person name="Liu T."/>
            <person name="Pan Y.S."/>
            <person name="Xia L.Y."/>
            <person name="Li J."/>
            <person name="Zhao F."/>
            <person name="Cao W.C."/>
        </authorList>
    </citation>
    <scope>NUCLEOTIDE SEQUENCE [LARGE SCALE GENOMIC DNA]</scope>
    <source>
        <strain evidence="5">HaeL-2018</strain>
    </source>
</reference>
<dbReference type="PROSITE" id="PS00518">
    <property type="entry name" value="ZF_RING_1"/>
    <property type="match status" value="1"/>
</dbReference>
<evidence type="ECO:0000313" key="6">
    <source>
        <dbReference type="Proteomes" id="UP000821853"/>
    </source>
</evidence>
<evidence type="ECO:0000256" key="2">
    <source>
        <dbReference type="ARBA" id="ARBA00022771"/>
    </source>
</evidence>
<dbReference type="AlphaFoldDB" id="A0A9J6FRF0"/>
<dbReference type="GO" id="GO:0009898">
    <property type="term" value="C:cytoplasmic side of plasma membrane"/>
    <property type="evidence" value="ECO:0007669"/>
    <property type="project" value="TreeGrafter"/>
</dbReference>
<dbReference type="Proteomes" id="UP000821853">
    <property type="component" value="Unassembled WGS sequence"/>
</dbReference>
<dbReference type="GO" id="GO:0043122">
    <property type="term" value="P:regulation of canonical NF-kappaB signal transduction"/>
    <property type="evidence" value="ECO:0007669"/>
    <property type="project" value="TreeGrafter"/>
</dbReference>